<organism evidence="4">
    <name type="scientific">candidate division WOR-3 bacterium</name>
    <dbReference type="NCBI Taxonomy" id="2052148"/>
    <lineage>
        <taxon>Bacteria</taxon>
        <taxon>Bacteria division WOR-3</taxon>
    </lineage>
</organism>
<name>A0A7C6AFM0_UNCW3</name>
<accession>A0A7C6AFM0</accession>
<protein>
    <recommendedName>
        <fullName evidence="3">SbsA Ig-like domain-containing protein</fullName>
    </recommendedName>
</protein>
<feature type="chain" id="PRO_5028034488" description="SbsA Ig-like domain-containing protein" evidence="2">
    <location>
        <begin position="23"/>
        <end position="306"/>
    </location>
</feature>
<sequence>MFRRFKCPLTLIVITLLFCAHKGPPLHIDRIDPRLEKIAPVNDHQIFLYFSEALDTTSIKSENFLIYTEQETLKIITVTPGNTSEQISLYTQKMAKIEYFIDGRVYDLSRRVGIFKTKFIGSIKPDTIQPVITNYSKGFKLKNFSLEFSEPIDTGSIKYYIFPKRKMVKDWHYMKKLYLNPETDSLNYDTTYYLFISEMQDLSGNRGAPFVTTITPDTIYNPIFIRGKAVFNDTPLASGIGLLGYEKILGVSTISQGEFLFEVRDSSKYFIQVFGENCYGADSASALDTNIVKLMPGVSKLDSIIN</sequence>
<evidence type="ECO:0000259" key="3">
    <source>
        <dbReference type="Pfam" id="PF13205"/>
    </source>
</evidence>
<dbReference type="AlphaFoldDB" id="A0A7C6AFM0"/>
<reference evidence="4" key="1">
    <citation type="journal article" date="2020" name="mSystems">
        <title>Genome- and Community-Level Interaction Insights into Carbon Utilization and Element Cycling Functions of Hydrothermarchaeota in Hydrothermal Sediment.</title>
        <authorList>
            <person name="Zhou Z."/>
            <person name="Liu Y."/>
            <person name="Xu W."/>
            <person name="Pan J."/>
            <person name="Luo Z.H."/>
            <person name="Li M."/>
        </authorList>
    </citation>
    <scope>NUCLEOTIDE SEQUENCE [LARGE SCALE GENOMIC DNA]</scope>
    <source>
        <strain evidence="4">SpSt-783</strain>
    </source>
</reference>
<feature type="domain" description="SbsA Ig-like" evidence="3">
    <location>
        <begin position="131"/>
        <end position="206"/>
    </location>
</feature>
<dbReference type="EMBL" id="DTHJ01000086">
    <property type="protein sequence ID" value="HHS62794.1"/>
    <property type="molecule type" value="Genomic_DNA"/>
</dbReference>
<evidence type="ECO:0000256" key="2">
    <source>
        <dbReference type="SAM" id="SignalP"/>
    </source>
</evidence>
<evidence type="ECO:0000313" key="4">
    <source>
        <dbReference type="EMBL" id="HHS62794.1"/>
    </source>
</evidence>
<gene>
    <name evidence="4" type="ORF">ENV70_04160</name>
</gene>
<feature type="signal peptide" evidence="2">
    <location>
        <begin position="1"/>
        <end position="22"/>
    </location>
</feature>
<comment type="caution">
    <text evidence="4">The sequence shown here is derived from an EMBL/GenBank/DDBJ whole genome shotgun (WGS) entry which is preliminary data.</text>
</comment>
<dbReference type="InterPro" id="IPR032812">
    <property type="entry name" value="SbsA_Ig"/>
</dbReference>
<keyword evidence="1 2" id="KW-0732">Signal</keyword>
<evidence type="ECO:0000256" key="1">
    <source>
        <dbReference type="ARBA" id="ARBA00022729"/>
    </source>
</evidence>
<dbReference type="Pfam" id="PF13205">
    <property type="entry name" value="Big_5"/>
    <property type="match status" value="1"/>
</dbReference>
<proteinExistence type="predicted"/>